<feature type="signal peptide" evidence="4">
    <location>
        <begin position="1"/>
        <end position="16"/>
    </location>
</feature>
<organism evidence="5 6">
    <name type="scientific">Lutzomyia longipalpis</name>
    <name type="common">Sand fly</name>
    <dbReference type="NCBI Taxonomy" id="7200"/>
    <lineage>
        <taxon>Eukaryota</taxon>
        <taxon>Metazoa</taxon>
        <taxon>Ecdysozoa</taxon>
        <taxon>Arthropoda</taxon>
        <taxon>Hexapoda</taxon>
        <taxon>Insecta</taxon>
        <taxon>Pterygota</taxon>
        <taxon>Neoptera</taxon>
        <taxon>Endopterygota</taxon>
        <taxon>Diptera</taxon>
        <taxon>Nematocera</taxon>
        <taxon>Psychodoidea</taxon>
        <taxon>Psychodidae</taxon>
        <taxon>Lutzomyia</taxon>
        <taxon>Lutzomyia</taxon>
    </lineage>
</organism>
<dbReference type="PANTHER" id="PTHR10380:SF241">
    <property type="entry name" value="CUTICULAR PROTEIN 47EG-RELATED"/>
    <property type="match status" value="1"/>
</dbReference>
<dbReference type="PANTHER" id="PTHR10380">
    <property type="entry name" value="CUTICLE PROTEIN"/>
    <property type="match status" value="1"/>
</dbReference>
<feature type="compositionally biased region" description="Low complexity" evidence="3">
    <location>
        <begin position="169"/>
        <end position="185"/>
    </location>
</feature>
<name>A0A1B0CLL8_LUTLO</name>
<feature type="region of interest" description="Disordered" evidence="3">
    <location>
        <begin position="285"/>
        <end position="305"/>
    </location>
</feature>
<dbReference type="PROSITE" id="PS00233">
    <property type="entry name" value="CHIT_BIND_RR_1"/>
    <property type="match status" value="1"/>
</dbReference>
<proteinExistence type="predicted"/>
<feature type="region of interest" description="Disordered" evidence="3">
    <location>
        <begin position="169"/>
        <end position="189"/>
    </location>
</feature>
<dbReference type="VEuPathDB" id="VectorBase:LLOJ005505"/>
<dbReference type="GO" id="GO:0062129">
    <property type="term" value="C:chitin-based extracellular matrix"/>
    <property type="evidence" value="ECO:0007669"/>
    <property type="project" value="TreeGrafter"/>
</dbReference>
<dbReference type="InterPro" id="IPR031311">
    <property type="entry name" value="CHIT_BIND_RR_consensus"/>
</dbReference>
<keyword evidence="1 2" id="KW-0193">Cuticle</keyword>
<evidence type="ECO:0000256" key="2">
    <source>
        <dbReference type="PROSITE-ProRule" id="PRU00497"/>
    </source>
</evidence>
<keyword evidence="6" id="KW-1185">Reference proteome</keyword>
<dbReference type="Pfam" id="PF00379">
    <property type="entry name" value="Chitin_bind_4"/>
    <property type="match status" value="2"/>
</dbReference>
<reference evidence="5" key="1">
    <citation type="submission" date="2020-05" db="UniProtKB">
        <authorList>
            <consortium name="EnsemblMetazoa"/>
        </authorList>
    </citation>
    <scope>IDENTIFICATION</scope>
    <source>
        <strain evidence="5">Jacobina</strain>
    </source>
</reference>
<dbReference type="EnsemblMetazoa" id="LLOJ005505-RA">
    <property type="protein sequence ID" value="LLOJ005505-PA"/>
    <property type="gene ID" value="LLOJ005505"/>
</dbReference>
<dbReference type="VEuPathDB" id="VectorBase:LLONM1_002698"/>
<dbReference type="PROSITE" id="PS51155">
    <property type="entry name" value="CHIT_BIND_RR_2"/>
    <property type="match status" value="2"/>
</dbReference>
<keyword evidence="4" id="KW-0732">Signal</keyword>
<dbReference type="PRINTS" id="PR00947">
    <property type="entry name" value="CUTICLE"/>
</dbReference>
<evidence type="ECO:0000256" key="1">
    <source>
        <dbReference type="ARBA" id="ARBA00022460"/>
    </source>
</evidence>
<evidence type="ECO:0000313" key="5">
    <source>
        <dbReference type="EnsemblMetazoa" id="LLOJ005505-PA"/>
    </source>
</evidence>
<dbReference type="AlphaFoldDB" id="A0A1B0CLL8"/>
<evidence type="ECO:0000313" key="6">
    <source>
        <dbReference type="Proteomes" id="UP000092461"/>
    </source>
</evidence>
<accession>A0A1B0CLL8</accession>
<dbReference type="VEuPathDB" id="VectorBase:LLONM1_004932"/>
<dbReference type="InterPro" id="IPR000618">
    <property type="entry name" value="Insect_cuticle"/>
</dbReference>
<feature type="chain" id="PRO_5008405897" evidence="4">
    <location>
        <begin position="17"/>
        <end position="347"/>
    </location>
</feature>
<evidence type="ECO:0000256" key="4">
    <source>
        <dbReference type="SAM" id="SignalP"/>
    </source>
</evidence>
<dbReference type="GO" id="GO:0008010">
    <property type="term" value="F:structural constituent of chitin-based larval cuticle"/>
    <property type="evidence" value="ECO:0007669"/>
    <property type="project" value="TreeGrafter"/>
</dbReference>
<protein>
    <submittedName>
        <fullName evidence="5">Uncharacterized protein</fullName>
    </submittedName>
</protein>
<dbReference type="Proteomes" id="UP000092461">
    <property type="component" value="Unassembled WGS sequence"/>
</dbReference>
<evidence type="ECO:0000256" key="3">
    <source>
        <dbReference type="SAM" id="MobiDB-lite"/>
    </source>
</evidence>
<sequence>MKVFLGLFAMMTVAAAAGDYQQQHYQQAQHYQEPQQHYQEPHHQYYEHHQQPKKHIPIVKSENNRNHDGSYNYNYETGNGIHAQEHGYTKNAGHKDAETQVAEGYFSYTGEDGVPVGLKYVADEHGFRAEGSHLPTPPPIPHEIQEALAKIAANPTATTMMVMMDSTSTSTSRRVSTLTSHRLSTPTSNPMRSTTIALFAVIVVVAAKPRPQDFRTPDYYDYQPEPKVHQTEVQPAHFARTPEPYHGTYNYPTRAPTTEKVTRKPIIDVTHYNSESDDTHYSFSYETEDGQKRKEEGEVVNPGTEDESYVVRGSYSYVNDGLLYVVTYFADDTGFHPHVKKTPITHA</sequence>
<dbReference type="InterPro" id="IPR050468">
    <property type="entry name" value="Cuticle_Struct_Prot"/>
</dbReference>
<dbReference type="EMBL" id="AJWK01017428">
    <property type="status" value="NOT_ANNOTATED_CDS"/>
    <property type="molecule type" value="Genomic_DNA"/>
</dbReference>